<keyword evidence="1" id="KW-0472">Membrane</keyword>
<evidence type="ECO:0000256" key="1">
    <source>
        <dbReference type="SAM" id="Phobius"/>
    </source>
</evidence>
<organism evidence="2">
    <name type="scientific">viral metagenome</name>
    <dbReference type="NCBI Taxonomy" id="1070528"/>
    <lineage>
        <taxon>unclassified sequences</taxon>
        <taxon>metagenomes</taxon>
        <taxon>organismal metagenomes</taxon>
    </lineage>
</organism>
<reference evidence="2" key="1">
    <citation type="journal article" date="2020" name="Nature">
        <title>Giant virus diversity and host interactions through global metagenomics.</title>
        <authorList>
            <person name="Schulz F."/>
            <person name="Roux S."/>
            <person name="Paez-Espino D."/>
            <person name="Jungbluth S."/>
            <person name="Walsh D.A."/>
            <person name="Denef V.J."/>
            <person name="McMahon K.D."/>
            <person name="Konstantinidis K.T."/>
            <person name="Eloe-Fadrosh E.A."/>
            <person name="Kyrpides N.C."/>
            <person name="Woyke T."/>
        </authorList>
    </citation>
    <scope>NUCLEOTIDE SEQUENCE</scope>
    <source>
        <strain evidence="2">GVMAG-M-3300025860-25</strain>
    </source>
</reference>
<accession>A0A6C0J6Z7</accession>
<feature type="transmembrane region" description="Helical" evidence="1">
    <location>
        <begin position="41"/>
        <end position="60"/>
    </location>
</feature>
<keyword evidence="1" id="KW-1133">Transmembrane helix</keyword>
<proteinExistence type="predicted"/>
<sequence>MFVIDDLESYYHWILVLLIFSIEILLIIIKEDMIENKKNMIYLVLLKFIIYYSFAKLNIINNNLTKAIQDINVLLTTCPIEEYTFTY</sequence>
<keyword evidence="1" id="KW-0812">Transmembrane</keyword>
<name>A0A6C0J6Z7_9ZZZZ</name>
<feature type="transmembrane region" description="Helical" evidence="1">
    <location>
        <begin position="12"/>
        <end position="29"/>
    </location>
</feature>
<dbReference type="EMBL" id="MN740335">
    <property type="protein sequence ID" value="QHU01053.1"/>
    <property type="molecule type" value="Genomic_DNA"/>
</dbReference>
<dbReference type="AlphaFoldDB" id="A0A6C0J6Z7"/>
<protein>
    <submittedName>
        <fullName evidence="2">Uncharacterized protein</fullName>
    </submittedName>
</protein>
<evidence type="ECO:0000313" key="2">
    <source>
        <dbReference type="EMBL" id="QHU01053.1"/>
    </source>
</evidence>